<name>A0A316D6M3_9BACL</name>
<reference evidence="8 9" key="1">
    <citation type="submission" date="2018-05" db="EMBL/GenBank/DDBJ databases">
        <title>Genomic Encyclopedia of Type Strains, Phase IV (KMG-IV): sequencing the most valuable type-strain genomes for metagenomic binning, comparative biology and taxonomic classification.</title>
        <authorList>
            <person name="Goeker M."/>
        </authorList>
    </citation>
    <scope>NUCLEOTIDE SEQUENCE [LARGE SCALE GENOMIC DNA]</scope>
    <source>
        <strain evidence="8 9">DSM 18773</strain>
    </source>
</reference>
<keyword evidence="1 4" id="KW-0349">Heme</keyword>
<evidence type="ECO:0000256" key="2">
    <source>
        <dbReference type="ARBA" id="ARBA00022723"/>
    </source>
</evidence>
<dbReference type="PANTHER" id="PTHR47197:SF3">
    <property type="entry name" value="DIHYDRO-HEME D1 DEHYDROGENASE"/>
    <property type="match status" value="1"/>
</dbReference>
<dbReference type="InterPro" id="IPR011045">
    <property type="entry name" value="N2O_reductase_N"/>
</dbReference>
<evidence type="ECO:0000256" key="1">
    <source>
        <dbReference type="ARBA" id="ARBA00022617"/>
    </source>
</evidence>
<dbReference type="InterPro" id="IPR011964">
    <property type="entry name" value="YVTN_b-propeller_repeat"/>
</dbReference>
<dbReference type="InterPro" id="IPR010538">
    <property type="entry name" value="DHOR"/>
</dbReference>
<dbReference type="RefSeq" id="WP_109690592.1">
    <property type="nucleotide sequence ID" value="NZ_QGGL01000017.1"/>
</dbReference>
<dbReference type="Gene3D" id="1.10.760.10">
    <property type="entry name" value="Cytochrome c-like domain"/>
    <property type="match status" value="2"/>
</dbReference>
<comment type="caution">
    <text evidence="8">The sequence shown here is derived from an EMBL/GenBank/DDBJ whole genome shotgun (WGS) entry which is preliminary data.</text>
</comment>
<accession>A0A316D6M3</accession>
<dbReference type="InterPro" id="IPR036909">
    <property type="entry name" value="Cyt_c-like_dom_sf"/>
</dbReference>
<evidence type="ECO:0000313" key="9">
    <source>
        <dbReference type="Proteomes" id="UP000245634"/>
    </source>
</evidence>
<dbReference type="NCBIfam" id="TIGR02276">
    <property type="entry name" value="beta_rpt_yvtn"/>
    <property type="match status" value="3"/>
</dbReference>
<dbReference type="Pfam" id="PF02239">
    <property type="entry name" value="Cytochrom_D1"/>
    <property type="match status" value="1"/>
</dbReference>
<feature type="domain" description="Cytochrome c" evidence="7">
    <location>
        <begin position="534"/>
        <end position="664"/>
    </location>
</feature>
<feature type="chain" id="PRO_5038764443" evidence="6">
    <location>
        <begin position="27"/>
        <end position="664"/>
    </location>
</feature>
<protein>
    <submittedName>
        <fullName evidence="8">YVTN family beta-propeller protein</fullName>
    </submittedName>
</protein>
<dbReference type="InterPro" id="IPR009056">
    <property type="entry name" value="Cyt_c-like_dom"/>
</dbReference>
<keyword evidence="9" id="KW-1185">Reference proteome</keyword>
<gene>
    <name evidence="8" type="ORF">C7459_11726</name>
</gene>
<evidence type="ECO:0000256" key="3">
    <source>
        <dbReference type="ARBA" id="ARBA00023004"/>
    </source>
</evidence>
<dbReference type="Gene3D" id="2.130.10.10">
    <property type="entry name" value="YVTN repeat-like/Quinoprotein amine dehydrogenase"/>
    <property type="match status" value="2"/>
</dbReference>
<dbReference type="OrthoDB" id="145213at2"/>
<keyword evidence="6" id="KW-0732">Signal</keyword>
<proteinExistence type="predicted"/>
<feature type="domain" description="Cytochrome c" evidence="7">
    <location>
        <begin position="401"/>
        <end position="519"/>
    </location>
</feature>
<dbReference type="GO" id="GO:0046872">
    <property type="term" value="F:metal ion binding"/>
    <property type="evidence" value="ECO:0007669"/>
    <property type="project" value="UniProtKB-KW"/>
</dbReference>
<dbReference type="PANTHER" id="PTHR47197">
    <property type="entry name" value="PROTEIN NIRF"/>
    <property type="match status" value="1"/>
</dbReference>
<dbReference type="GO" id="GO:0020037">
    <property type="term" value="F:heme binding"/>
    <property type="evidence" value="ECO:0007669"/>
    <property type="project" value="InterPro"/>
</dbReference>
<dbReference type="Proteomes" id="UP000245634">
    <property type="component" value="Unassembled WGS sequence"/>
</dbReference>
<dbReference type="AlphaFoldDB" id="A0A316D6M3"/>
<organism evidence="8 9">
    <name type="scientific">Tumebacillus permanentifrigoris</name>
    <dbReference type="NCBI Taxonomy" id="378543"/>
    <lineage>
        <taxon>Bacteria</taxon>
        <taxon>Bacillati</taxon>
        <taxon>Bacillota</taxon>
        <taxon>Bacilli</taxon>
        <taxon>Bacillales</taxon>
        <taxon>Alicyclobacillaceae</taxon>
        <taxon>Tumebacillus</taxon>
    </lineage>
</organism>
<evidence type="ECO:0000259" key="7">
    <source>
        <dbReference type="PROSITE" id="PS51007"/>
    </source>
</evidence>
<dbReference type="InterPro" id="IPR015943">
    <property type="entry name" value="WD40/YVTN_repeat-like_dom_sf"/>
</dbReference>
<dbReference type="SUPFAM" id="SSF46626">
    <property type="entry name" value="Cytochrome c"/>
    <property type="match status" value="2"/>
</dbReference>
<dbReference type="Pfam" id="PF06537">
    <property type="entry name" value="DHOR"/>
    <property type="match status" value="1"/>
</dbReference>
<keyword evidence="3 4" id="KW-0408">Iron</keyword>
<feature type="compositionally biased region" description="Polar residues" evidence="5">
    <location>
        <begin position="598"/>
        <end position="610"/>
    </location>
</feature>
<dbReference type="SUPFAM" id="SSF50974">
    <property type="entry name" value="Nitrous oxide reductase, N-terminal domain"/>
    <property type="match status" value="1"/>
</dbReference>
<evidence type="ECO:0000313" key="8">
    <source>
        <dbReference type="EMBL" id="PWK07428.1"/>
    </source>
</evidence>
<feature type="region of interest" description="Disordered" evidence="5">
    <location>
        <begin position="591"/>
        <end position="611"/>
    </location>
</feature>
<dbReference type="InterPro" id="IPR051200">
    <property type="entry name" value="Host-pathogen_enzymatic-act"/>
</dbReference>
<feature type="signal peptide" evidence="6">
    <location>
        <begin position="1"/>
        <end position="26"/>
    </location>
</feature>
<evidence type="ECO:0000256" key="6">
    <source>
        <dbReference type="SAM" id="SignalP"/>
    </source>
</evidence>
<evidence type="ECO:0000256" key="5">
    <source>
        <dbReference type="SAM" id="MobiDB-lite"/>
    </source>
</evidence>
<evidence type="ECO:0000256" key="4">
    <source>
        <dbReference type="PROSITE-ProRule" id="PRU00433"/>
    </source>
</evidence>
<dbReference type="GO" id="GO:0009055">
    <property type="term" value="F:electron transfer activity"/>
    <property type="evidence" value="ECO:0007669"/>
    <property type="project" value="InterPro"/>
</dbReference>
<sequence length="664" mass="72274">MIKTRNKYLLTAALALLVIGGGTLYATSQQSAAPVDSTVRSTSTHSGSVVLSADGRYAYTSNVDVDTVTIVDTEKNKKLAEIEVGKEPRNLALSPNGKYLYVSAMYDNEVDVIDLNKKKVSQKIPVGVEPAGLLSDLDGSHLYVANYRSKSVSVLDVTAGKVAKEIQVHDNPYALALTADGHKLYVTHYLDGLISVVDTKKQAVSKEITLHDSPEPANHDQKVSQGTPEELESITIDPSGKVAWVAHNLYNTDTHIQFESSIFPTISVLDVQTDQELPDQRKELFKAMNIRDSQNKTQIVSNPTGVEFLPNGEKAYVLFAGSEDILVFDTRRGGNAVQLVRRVPGDNPRGMAITPDGSTIYVHNAMSHDLAKLTTGGSDAYAQAQMSPDALKLIAKDSLPEQVRLGKQIFYSANSDKYATDITGQNWMSCASCHALGYQDKNVWITDKGLRRTPSNAGLKDSGLMMWDGTRDDMGDYILTVQGEMGGMSKLDPSQPLPPEVQKMFDALDAYIKYDRQIPVPQSPYRNADGTMTTAAQNGQHVFQTAGCATCHAGSGYTDSNLALGSDGKLTITNTTKLHDVVTANAKDVGTAGDARGNMQNSRTPQQFDTPTLLGIYSRAPYFHDGSAKTLEEVFSHPGTHHDKTQNLSESDFKDLVEFLKELQ</sequence>
<dbReference type="EMBL" id="QGGL01000017">
    <property type="protein sequence ID" value="PWK07428.1"/>
    <property type="molecule type" value="Genomic_DNA"/>
</dbReference>
<dbReference type="PROSITE" id="PS51007">
    <property type="entry name" value="CYTC"/>
    <property type="match status" value="2"/>
</dbReference>
<keyword evidence="2 4" id="KW-0479">Metal-binding</keyword>